<feature type="region of interest" description="Disordered" evidence="1">
    <location>
        <begin position="158"/>
        <end position="190"/>
    </location>
</feature>
<dbReference type="Pfam" id="PF13391">
    <property type="entry name" value="HNH_2"/>
    <property type="match status" value="1"/>
</dbReference>
<dbReference type="EMBL" id="WTVR01000063">
    <property type="protein sequence ID" value="NMF91052.1"/>
    <property type="molecule type" value="Genomic_DNA"/>
</dbReference>
<keyword evidence="4" id="KW-1185">Reference proteome</keyword>
<name>A0ABX1MSV9_9RHOO</name>
<dbReference type="InterPro" id="IPR003615">
    <property type="entry name" value="HNH_nuc"/>
</dbReference>
<reference evidence="3 4" key="1">
    <citation type="submission" date="2019-12" db="EMBL/GenBank/DDBJ databases">
        <title>Comparative genomics gives insights into the taxonomy of the Azoarcus-Aromatoleum group and reveals separate origins of nif in the plant-associated Azoarcus and non-plant-associated Aromatoleum sub-groups.</title>
        <authorList>
            <person name="Lafos M."/>
            <person name="Maluk M."/>
            <person name="Batista M."/>
            <person name="Junghare M."/>
            <person name="Carmona M."/>
            <person name="Faoro H."/>
            <person name="Cruz L.M."/>
            <person name="Battistoni F."/>
            <person name="De Souza E."/>
            <person name="Pedrosa F."/>
            <person name="Chen W.-M."/>
            <person name="Poole P.S."/>
            <person name="Dixon R.A."/>
            <person name="James E.K."/>
        </authorList>
    </citation>
    <scope>NUCLEOTIDE SEQUENCE [LARGE SCALE GENOMIC DNA]</scope>
    <source>
        <strain evidence="3 4">ToN1</strain>
    </source>
</reference>
<dbReference type="RefSeq" id="WP_169208381.1">
    <property type="nucleotide sequence ID" value="NZ_CP059560.1"/>
</dbReference>
<proteinExistence type="predicted"/>
<feature type="domain" description="HNH nuclease" evidence="2">
    <location>
        <begin position="221"/>
        <end position="275"/>
    </location>
</feature>
<protein>
    <recommendedName>
        <fullName evidence="2">HNH nuclease domain-containing protein</fullName>
    </recommendedName>
</protein>
<gene>
    <name evidence="3" type="ORF">GPA26_21555</name>
</gene>
<feature type="compositionally biased region" description="Basic and acidic residues" evidence="1">
    <location>
        <begin position="159"/>
        <end position="172"/>
    </location>
</feature>
<evidence type="ECO:0000259" key="2">
    <source>
        <dbReference type="Pfam" id="PF13391"/>
    </source>
</evidence>
<accession>A0ABX1MSV9</accession>
<evidence type="ECO:0000256" key="1">
    <source>
        <dbReference type="SAM" id="MobiDB-lite"/>
    </source>
</evidence>
<dbReference type="Proteomes" id="UP000652074">
    <property type="component" value="Unassembled WGS sequence"/>
</dbReference>
<comment type="caution">
    <text evidence="3">The sequence shown here is derived from an EMBL/GenBank/DDBJ whole genome shotgun (WGS) entry which is preliminary data.</text>
</comment>
<sequence length="325" mass="36211">MDSWKASHGNFTIGANEYMDAWEIALNKINELVLAKRLKKSVPSKEGMCFFECDQGQFALEVPRRTRGVKGAKFWFSFPPSVPLGIEVEEKAPGDGRNNKLNTTPGSRMGESYACWNILVGNSKEKPRQTIEAILFGLSGSAESYVPDMEIEAGIQFSNEHDLENEKPESAKELTVSESDQKGLESDTVSLSTSEREAVVKVRFGQGAFRSSLLDIAGDVCWMSGIEGKELLIASHIQPWAHSEKNREARGCPDNGLLLSSLWDAAFDSGLVTFDEDWRVVSSPALSESAKKHLGLQEEKFLPKSFRNPRRAEYLAYHRAVVFKR</sequence>
<organism evidence="3 4">
    <name type="scientific">Aromatoleum petrolei</name>
    <dbReference type="NCBI Taxonomy" id="76116"/>
    <lineage>
        <taxon>Bacteria</taxon>
        <taxon>Pseudomonadati</taxon>
        <taxon>Pseudomonadota</taxon>
        <taxon>Betaproteobacteria</taxon>
        <taxon>Rhodocyclales</taxon>
        <taxon>Rhodocyclaceae</taxon>
        <taxon>Aromatoleum</taxon>
    </lineage>
</organism>
<evidence type="ECO:0000313" key="3">
    <source>
        <dbReference type="EMBL" id="NMF91052.1"/>
    </source>
</evidence>
<evidence type="ECO:0000313" key="4">
    <source>
        <dbReference type="Proteomes" id="UP000652074"/>
    </source>
</evidence>